<evidence type="ECO:0000313" key="8">
    <source>
        <dbReference type="EMBL" id="KAK6788914.1"/>
    </source>
</evidence>
<feature type="domain" description="GST N-terminal" evidence="6">
    <location>
        <begin position="4"/>
        <end position="83"/>
    </location>
</feature>
<feature type="domain" description="GST N-terminal" evidence="6">
    <location>
        <begin position="117"/>
        <end position="196"/>
    </location>
</feature>
<dbReference type="Pfam" id="PF02798">
    <property type="entry name" value="GST_N"/>
    <property type="match status" value="2"/>
</dbReference>
<dbReference type="CDD" id="cd03185">
    <property type="entry name" value="GST_C_Tau"/>
    <property type="match status" value="1"/>
</dbReference>
<dbReference type="InterPro" id="IPR036249">
    <property type="entry name" value="Thioredoxin-like_sf"/>
</dbReference>
<evidence type="ECO:0000256" key="2">
    <source>
        <dbReference type="ARBA" id="ARBA00022575"/>
    </source>
</evidence>
<comment type="catalytic activity">
    <reaction evidence="5">
        <text>RX + glutathione = an S-substituted glutathione + a halide anion + H(+)</text>
        <dbReference type="Rhea" id="RHEA:16437"/>
        <dbReference type="ChEBI" id="CHEBI:15378"/>
        <dbReference type="ChEBI" id="CHEBI:16042"/>
        <dbReference type="ChEBI" id="CHEBI:17792"/>
        <dbReference type="ChEBI" id="CHEBI:57925"/>
        <dbReference type="ChEBI" id="CHEBI:90779"/>
        <dbReference type="EC" id="2.5.1.18"/>
    </reaction>
</comment>
<evidence type="ECO:0000256" key="3">
    <source>
        <dbReference type="ARBA" id="ARBA00022679"/>
    </source>
</evidence>
<gene>
    <name evidence="8" type="ORF">RDI58_012713</name>
</gene>
<keyword evidence="9" id="KW-1185">Reference proteome</keyword>
<dbReference type="EMBL" id="JBANQN010000005">
    <property type="protein sequence ID" value="KAK6788914.1"/>
    <property type="molecule type" value="Genomic_DNA"/>
</dbReference>
<evidence type="ECO:0000256" key="5">
    <source>
        <dbReference type="ARBA" id="ARBA00047960"/>
    </source>
</evidence>
<dbReference type="Proteomes" id="UP001371456">
    <property type="component" value="Unassembled WGS sequence"/>
</dbReference>
<keyword evidence="2" id="KW-0216">Detoxification</keyword>
<dbReference type="Gene3D" id="3.40.30.10">
    <property type="entry name" value="Glutaredoxin"/>
    <property type="match status" value="2"/>
</dbReference>
<evidence type="ECO:0000256" key="4">
    <source>
        <dbReference type="ARBA" id="ARBA00025743"/>
    </source>
</evidence>
<dbReference type="GO" id="GO:0006749">
    <property type="term" value="P:glutathione metabolic process"/>
    <property type="evidence" value="ECO:0007669"/>
    <property type="project" value="InterPro"/>
</dbReference>
<comment type="caution">
    <text evidence="8">The sequence shown here is derived from an EMBL/GenBank/DDBJ whole genome shotgun (WGS) entry which is preliminary data.</text>
</comment>
<dbReference type="SUPFAM" id="SSF52833">
    <property type="entry name" value="Thioredoxin-like"/>
    <property type="match status" value="2"/>
</dbReference>
<evidence type="ECO:0000259" key="7">
    <source>
        <dbReference type="PROSITE" id="PS50405"/>
    </source>
</evidence>
<reference evidence="8 9" key="1">
    <citation type="submission" date="2024-02" db="EMBL/GenBank/DDBJ databases">
        <title>de novo genome assembly of Solanum bulbocastanum strain 11H21.</title>
        <authorList>
            <person name="Hosaka A.J."/>
        </authorList>
    </citation>
    <scope>NUCLEOTIDE SEQUENCE [LARGE SCALE GENOMIC DNA]</scope>
    <source>
        <tissue evidence="8">Young leaves</tissue>
    </source>
</reference>
<dbReference type="Gene3D" id="1.20.1050.10">
    <property type="match status" value="2"/>
</dbReference>
<dbReference type="GO" id="GO:0005737">
    <property type="term" value="C:cytoplasm"/>
    <property type="evidence" value="ECO:0007669"/>
    <property type="project" value="TreeGrafter"/>
</dbReference>
<feature type="domain" description="GST C-terminal" evidence="7">
    <location>
        <begin position="173"/>
        <end position="304"/>
    </location>
</feature>
<evidence type="ECO:0000256" key="1">
    <source>
        <dbReference type="ARBA" id="ARBA00012452"/>
    </source>
</evidence>
<dbReference type="AlphaFoldDB" id="A0AAN8TLH4"/>
<evidence type="ECO:0000313" key="9">
    <source>
        <dbReference type="Proteomes" id="UP001371456"/>
    </source>
</evidence>
<dbReference type="InterPro" id="IPR010987">
    <property type="entry name" value="Glutathione-S-Trfase_C-like"/>
</dbReference>
<sequence length="314" mass="35398">MTENDVKLLGSWPSTFVMRPRIALNVKSVCYDFLEEQLSSKSDLLLKSNPVYKKIPVLIHDGKSICESLNIVQYIDEKWINSGPSILPLDPYDRAIARFWACYIDDKLARKLAMETNCVKLLGSWASPFVNRVQIALKIKSIEYEFIQQSMINKGELLLKSNPVYKKIPVLIDDEKPICESLVILQYIDEWFPLFRSLAVAQGEDAIKAALEPVFDGLVLLEDAFKNCGKGKKFFGGDKIGYVDIALGCFLGWMRVTEKMNNVTLLDEAKIPGLYKWAEDFCADSSVKNVMPETNKLAEAAKDLIPKIRANASS</sequence>
<dbReference type="GO" id="GO:0009407">
    <property type="term" value="P:toxin catabolic process"/>
    <property type="evidence" value="ECO:0007669"/>
    <property type="project" value="UniProtKB-ARBA"/>
</dbReference>
<dbReference type="InterPro" id="IPR004045">
    <property type="entry name" value="Glutathione_S-Trfase_N"/>
</dbReference>
<dbReference type="InterPro" id="IPR036282">
    <property type="entry name" value="Glutathione-S-Trfase_C_sf"/>
</dbReference>
<comment type="similarity">
    <text evidence="4">Belongs to the GST superfamily. Tau family.</text>
</comment>
<dbReference type="InterPro" id="IPR045073">
    <property type="entry name" value="Omega/Tau-like"/>
</dbReference>
<dbReference type="FunFam" id="1.20.1050.10:FF:000016">
    <property type="entry name" value="Glutathione S-transferase U9"/>
    <property type="match status" value="1"/>
</dbReference>
<proteinExistence type="inferred from homology"/>
<dbReference type="InterPro" id="IPR045074">
    <property type="entry name" value="GST_C_Tau"/>
</dbReference>
<organism evidence="8 9">
    <name type="scientific">Solanum bulbocastanum</name>
    <name type="common">Wild potato</name>
    <dbReference type="NCBI Taxonomy" id="147425"/>
    <lineage>
        <taxon>Eukaryota</taxon>
        <taxon>Viridiplantae</taxon>
        <taxon>Streptophyta</taxon>
        <taxon>Embryophyta</taxon>
        <taxon>Tracheophyta</taxon>
        <taxon>Spermatophyta</taxon>
        <taxon>Magnoliopsida</taxon>
        <taxon>eudicotyledons</taxon>
        <taxon>Gunneridae</taxon>
        <taxon>Pentapetalae</taxon>
        <taxon>asterids</taxon>
        <taxon>lamiids</taxon>
        <taxon>Solanales</taxon>
        <taxon>Solanaceae</taxon>
        <taxon>Solanoideae</taxon>
        <taxon>Solaneae</taxon>
        <taxon>Solanum</taxon>
    </lineage>
</organism>
<accession>A0AAN8TLH4</accession>
<dbReference type="PANTHER" id="PTHR11260:SF615">
    <property type="entry name" value="GLUTATHIONE S-TRANSFERASE U17"/>
    <property type="match status" value="1"/>
</dbReference>
<keyword evidence="3" id="KW-0808">Transferase</keyword>
<dbReference type="EC" id="2.5.1.18" evidence="1"/>
<dbReference type="Pfam" id="PF00043">
    <property type="entry name" value="GST_C"/>
    <property type="match status" value="1"/>
</dbReference>
<dbReference type="SUPFAM" id="SSF47616">
    <property type="entry name" value="GST C-terminal domain-like"/>
    <property type="match status" value="1"/>
</dbReference>
<dbReference type="CDD" id="cd03058">
    <property type="entry name" value="GST_N_Tau"/>
    <property type="match status" value="2"/>
</dbReference>
<evidence type="ECO:0000259" key="6">
    <source>
        <dbReference type="PROSITE" id="PS50404"/>
    </source>
</evidence>
<dbReference type="FunFam" id="3.40.30.10:FF:000044">
    <property type="entry name" value="Glutathione S-transferase GSTU6"/>
    <property type="match status" value="2"/>
</dbReference>
<dbReference type="PROSITE" id="PS50404">
    <property type="entry name" value="GST_NTER"/>
    <property type="match status" value="2"/>
</dbReference>
<name>A0AAN8TLH4_SOLBU</name>
<dbReference type="GO" id="GO:0004364">
    <property type="term" value="F:glutathione transferase activity"/>
    <property type="evidence" value="ECO:0007669"/>
    <property type="project" value="UniProtKB-EC"/>
</dbReference>
<dbReference type="PROSITE" id="PS50405">
    <property type="entry name" value="GST_CTER"/>
    <property type="match status" value="1"/>
</dbReference>
<dbReference type="InterPro" id="IPR004046">
    <property type="entry name" value="GST_C"/>
</dbReference>
<dbReference type="PANTHER" id="PTHR11260">
    <property type="entry name" value="GLUTATHIONE S-TRANSFERASE, GST, SUPERFAMILY, GST DOMAIN CONTAINING"/>
    <property type="match status" value="1"/>
</dbReference>
<protein>
    <recommendedName>
        <fullName evidence="1">glutathione transferase</fullName>
        <ecNumber evidence="1">2.5.1.18</ecNumber>
    </recommendedName>
</protein>